<evidence type="ECO:0000256" key="2">
    <source>
        <dbReference type="ARBA" id="ARBA00005587"/>
    </source>
</evidence>
<evidence type="ECO:0000256" key="4">
    <source>
        <dbReference type="ARBA" id="ARBA00022989"/>
    </source>
</evidence>
<name>A0AAD6UCL1_9AGAR</name>
<reference evidence="8" key="1">
    <citation type="submission" date="2023-03" db="EMBL/GenBank/DDBJ databases">
        <title>Massive genome expansion in bonnet fungi (Mycena s.s.) driven by repeated elements and novel gene families across ecological guilds.</title>
        <authorList>
            <consortium name="Lawrence Berkeley National Laboratory"/>
            <person name="Harder C.B."/>
            <person name="Miyauchi S."/>
            <person name="Viragh M."/>
            <person name="Kuo A."/>
            <person name="Thoen E."/>
            <person name="Andreopoulos B."/>
            <person name="Lu D."/>
            <person name="Skrede I."/>
            <person name="Drula E."/>
            <person name="Henrissat B."/>
            <person name="Morin E."/>
            <person name="Kohler A."/>
            <person name="Barry K."/>
            <person name="LaButti K."/>
            <person name="Morin E."/>
            <person name="Salamov A."/>
            <person name="Lipzen A."/>
            <person name="Mereny Z."/>
            <person name="Hegedus B."/>
            <person name="Baldrian P."/>
            <person name="Stursova M."/>
            <person name="Weitz H."/>
            <person name="Taylor A."/>
            <person name="Grigoriev I.V."/>
            <person name="Nagy L.G."/>
            <person name="Martin F."/>
            <person name="Kauserud H."/>
        </authorList>
    </citation>
    <scope>NUCLEOTIDE SEQUENCE</scope>
    <source>
        <strain evidence="8">CBHHK173m</strain>
    </source>
</reference>
<dbReference type="InterPro" id="IPR000791">
    <property type="entry name" value="Gpr1/Fun34/SatP-like"/>
</dbReference>
<organism evidence="8 9">
    <name type="scientific">Mycena belliarum</name>
    <dbReference type="NCBI Taxonomy" id="1033014"/>
    <lineage>
        <taxon>Eukaryota</taxon>
        <taxon>Fungi</taxon>
        <taxon>Dikarya</taxon>
        <taxon>Basidiomycota</taxon>
        <taxon>Agaricomycotina</taxon>
        <taxon>Agaricomycetes</taxon>
        <taxon>Agaricomycetidae</taxon>
        <taxon>Agaricales</taxon>
        <taxon>Marasmiineae</taxon>
        <taxon>Mycenaceae</taxon>
        <taxon>Mycena</taxon>
    </lineage>
</organism>
<dbReference type="GO" id="GO:0005886">
    <property type="term" value="C:plasma membrane"/>
    <property type="evidence" value="ECO:0007669"/>
    <property type="project" value="TreeGrafter"/>
</dbReference>
<keyword evidence="3 7" id="KW-0812">Transmembrane</keyword>
<dbReference type="EMBL" id="JARJCN010000008">
    <property type="protein sequence ID" value="KAJ7098563.1"/>
    <property type="molecule type" value="Genomic_DNA"/>
</dbReference>
<dbReference type="PANTHER" id="PTHR31123:SF4">
    <property type="entry name" value="PROTEIN ALCS"/>
    <property type="match status" value="1"/>
</dbReference>
<comment type="similarity">
    <text evidence="2">Belongs to the acetate uptake transporter (AceTr) (TC 2.A.96) family.</text>
</comment>
<keyword evidence="4 7" id="KW-1133">Transmembrane helix</keyword>
<feature type="transmembrane region" description="Helical" evidence="7">
    <location>
        <begin position="69"/>
        <end position="89"/>
    </location>
</feature>
<dbReference type="GO" id="GO:0015123">
    <property type="term" value="F:acetate transmembrane transporter activity"/>
    <property type="evidence" value="ECO:0007669"/>
    <property type="project" value="TreeGrafter"/>
</dbReference>
<comment type="subcellular location">
    <subcellularLocation>
        <location evidence="1">Membrane</location>
        <topology evidence="1">Multi-pass membrane protein</topology>
    </subcellularLocation>
</comment>
<sequence length="153" mass="16657">MSQVRHFDTTRMAPHDSEKGSVQMEERAGLAGSPIQLTPAQYERLFFQPGGGVRTNGLSKPRQLGNPTAFAMICYLLALTPTSCFLMSWDGTSPTSFPSIVGVFYFIGGLGMTIGGVLEWVLGNTFPFSGLIRGDGSSSRYGSHVSRYRSFFV</sequence>
<keyword evidence="9" id="KW-1185">Reference proteome</keyword>
<protein>
    <submittedName>
        <fullName evidence="8">Uncharacterized protein</fullName>
    </submittedName>
</protein>
<evidence type="ECO:0000256" key="5">
    <source>
        <dbReference type="ARBA" id="ARBA00023136"/>
    </source>
</evidence>
<proteinExistence type="inferred from homology"/>
<evidence type="ECO:0000256" key="3">
    <source>
        <dbReference type="ARBA" id="ARBA00022692"/>
    </source>
</evidence>
<evidence type="ECO:0000256" key="6">
    <source>
        <dbReference type="SAM" id="MobiDB-lite"/>
    </source>
</evidence>
<comment type="caution">
    <text evidence="8">The sequence shown here is derived from an EMBL/GenBank/DDBJ whole genome shotgun (WGS) entry which is preliminary data.</text>
</comment>
<dbReference type="Proteomes" id="UP001222325">
    <property type="component" value="Unassembled WGS sequence"/>
</dbReference>
<dbReference type="PANTHER" id="PTHR31123">
    <property type="entry name" value="ACCUMULATION OF DYADS PROTEIN 2-RELATED"/>
    <property type="match status" value="1"/>
</dbReference>
<dbReference type="InterPro" id="IPR051633">
    <property type="entry name" value="AceTr"/>
</dbReference>
<accession>A0AAD6UCL1</accession>
<evidence type="ECO:0000256" key="7">
    <source>
        <dbReference type="SAM" id="Phobius"/>
    </source>
</evidence>
<keyword evidence="5 7" id="KW-0472">Membrane</keyword>
<dbReference type="Pfam" id="PF01184">
    <property type="entry name" value="Gpr1_Fun34_YaaH"/>
    <property type="match status" value="1"/>
</dbReference>
<feature type="region of interest" description="Disordered" evidence="6">
    <location>
        <begin position="1"/>
        <end position="23"/>
    </location>
</feature>
<gene>
    <name evidence="8" type="ORF">B0H15DRAFT_821194</name>
</gene>
<evidence type="ECO:0000313" key="8">
    <source>
        <dbReference type="EMBL" id="KAJ7098563.1"/>
    </source>
</evidence>
<feature type="transmembrane region" description="Helical" evidence="7">
    <location>
        <begin position="101"/>
        <end position="122"/>
    </location>
</feature>
<evidence type="ECO:0000256" key="1">
    <source>
        <dbReference type="ARBA" id="ARBA00004141"/>
    </source>
</evidence>
<dbReference type="AlphaFoldDB" id="A0AAD6UCL1"/>
<evidence type="ECO:0000313" key="9">
    <source>
        <dbReference type="Proteomes" id="UP001222325"/>
    </source>
</evidence>